<evidence type="ECO:0000313" key="3">
    <source>
        <dbReference type="Proteomes" id="UP001232536"/>
    </source>
</evidence>
<proteinExistence type="predicted"/>
<keyword evidence="3" id="KW-1185">Reference proteome</keyword>
<protein>
    <recommendedName>
        <fullName evidence="4">DNA-binding protein</fullName>
    </recommendedName>
</protein>
<evidence type="ECO:0008006" key="4">
    <source>
        <dbReference type="Google" id="ProtNLM"/>
    </source>
</evidence>
<dbReference type="RefSeq" id="WP_304600852.1">
    <property type="nucleotide sequence ID" value="NZ_JAUQYP010000001.1"/>
</dbReference>
<dbReference type="EMBL" id="JAUQYP010000001">
    <property type="protein sequence ID" value="MDO8107219.1"/>
    <property type="molecule type" value="Genomic_DNA"/>
</dbReference>
<evidence type="ECO:0000313" key="2">
    <source>
        <dbReference type="EMBL" id="MDO8107219.1"/>
    </source>
</evidence>
<evidence type="ECO:0000256" key="1">
    <source>
        <dbReference type="SAM" id="MobiDB-lite"/>
    </source>
</evidence>
<feature type="region of interest" description="Disordered" evidence="1">
    <location>
        <begin position="47"/>
        <end position="67"/>
    </location>
</feature>
<accession>A0ABT9D8J7</accession>
<sequence>MAPGPDPDAHRRPPDDAVAFWRAVREDHAALSDQERAAAVHDPLVGEDLDVDDVPPYAEGGDGQPPAAGVAAVVPGDLSADQIEALRRVGIEPYRPSTGAAESATSQRYADLVAQSLSVTEAARLLDVDEGQVRAMLAGRALYGFTDPAGAYRLPPWQFRDSHVVPGLAEVLAAFPTNWPPLGVENLLTDPSPVLATDRGPTSPLDWLVDGGDPDSVVALVRRLDVRA</sequence>
<name>A0ABT9D8J7_9CELL</name>
<comment type="caution">
    <text evidence="2">The sequence shown here is derived from an EMBL/GenBank/DDBJ whole genome shotgun (WGS) entry which is preliminary data.</text>
</comment>
<organism evidence="2 3">
    <name type="scientific">Actinotalea lenta</name>
    <dbReference type="NCBI Taxonomy" id="3064654"/>
    <lineage>
        <taxon>Bacteria</taxon>
        <taxon>Bacillati</taxon>
        <taxon>Actinomycetota</taxon>
        <taxon>Actinomycetes</taxon>
        <taxon>Micrococcales</taxon>
        <taxon>Cellulomonadaceae</taxon>
        <taxon>Actinotalea</taxon>
    </lineage>
</organism>
<reference evidence="2 3" key="1">
    <citation type="submission" date="2023-07" db="EMBL/GenBank/DDBJ databases">
        <title>Description of novel actinomycetes strains, isolated from tidal flat sediment.</title>
        <authorList>
            <person name="Lu C."/>
        </authorList>
    </citation>
    <scope>NUCLEOTIDE SEQUENCE [LARGE SCALE GENOMIC DNA]</scope>
    <source>
        <strain evidence="2 3">SYSU T00b441</strain>
    </source>
</reference>
<gene>
    <name evidence="2" type="ORF">Q6348_08430</name>
</gene>
<dbReference type="Proteomes" id="UP001232536">
    <property type="component" value="Unassembled WGS sequence"/>
</dbReference>